<proteinExistence type="predicted"/>
<reference evidence="1" key="2">
    <citation type="submission" date="2022-06" db="UniProtKB">
        <authorList>
            <consortium name="EnsemblMetazoa"/>
        </authorList>
    </citation>
    <scope>IDENTIFICATION</scope>
    <source>
        <strain evidence="1">DF5081</strain>
    </source>
</reference>
<evidence type="ECO:0000313" key="1">
    <source>
        <dbReference type="EnsemblMetazoa" id="CJA13166.1"/>
    </source>
</evidence>
<dbReference type="EnsemblMetazoa" id="CJA13166.1">
    <property type="protein sequence ID" value="CJA13166.1"/>
    <property type="gene ID" value="WBGene00132370"/>
</dbReference>
<protein>
    <submittedName>
        <fullName evidence="1">Uncharacterized protein</fullName>
    </submittedName>
</protein>
<reference evidence="2" key="1">
    <citation type="submission" date="2010-08" db="EMBL/GenBank/DDBJ databases">
        <authorList>
            <consortium name="Caenorhabditis japonica Sequencing Consortium"/>
            <person name="Wilson R.K."/>
        </authorList>
    </citation>
    <scope>NUCLEOTIDE SEQUENCE [LARGE SCALE GENOMIC DNA]</scope>
    <source>
        <strain evidence="2">DF5081</strain>
    </source>
</reference>
<accession>A0A8R1I250</accession>
<evidence type="ECO:0000313" key="2">
    <source>
        <dbReference type="Proteomes" id="UP000005237"/>
    </source>
</evidence>
<organism evidence="1 2">
    <name type="scientific">Caenorhabditis japonica</name>
    <dbReference type="NCBI Taxonomy" id="281687"/>
    <lineage>
        <taxon>Eukaryota</taxon>
        <taxon>Metazoa</taxon>
        <taxon>Ecdysozoa</taxon>
        <taxon>Nematoda</taxon>
        <taxon>Chromadorea</taxon>
        <taxon>Rhabditida</taxon>
        <taxon>Rhabditina</taxon>
        <taxon>Rhabditomorpha</taxon>
        <taxon>Rhabditoidea</taxon>
        <taxon>Rhabditidae</taxon>
        <taxon>Peloderinae</taxon>
        <taxon>Caenorhabditis</taxon>
    </lineage>
</organism>
<name>A0A8R1I250_CAEJA</name>
<dbReference type="AlphaFoldDB" id="A0A8R1I250"/>
<keyword evidence="2" id="KW-1185">Reference proteome</keyword>
<sequence>MLGHEGGRSTCGCMYCHSVIAKKIGEYTRGTASTLRTAETYQRDSVSMAKSKAGRHNVKEGSSFVFKRIPMPRVIPASLHIVMGLTQRFGFDFLLDMAKKEDNLSGVTLEKTDRKTERKANQEVQMLRNRITVLEEFVQSVQCVRSVIENFKNRCITPLHDCPSTCFAEKCLYRDKNMKKALIYDARALNVLKLFLRCVSEC</sequence>
<dbReference type="Proteomes" id="UP000005237">
    <property type="component" value="Unassembled WGS sequence"/>
</dbReference>